<organism evidence="3 4">
    <name type="scientific">Anaerostipes butyraticus</name>
    <dbReference type="NCBI Taxonomy" id="645466"/>
    <lineage>
        <taxon>Bacteria</taxon>
        <taxon>Bacillati</taxon>
        <taxon>Bacillota</taxon>
        <taxon>Clostridia</taxon>
        <taxon>Lachnospirales</taxon>
        <taxon>Lachnospiraceae</taxon>
        <taxon>Anaerostipes</taxon>
    </lineage>
</organism>
<feature type="transmembrane region" description="Helical" evidence="1">
    <location>
        <begin position="123"/>
        <end position="142"/>
    </location>
</feature>
<protein>
    <submittedName>
        <fullName evidence="3">Phosphatase PAP2 family protein</fullName>
    </submittedName>
</protein>
<dbReference type="Gene3D" id="1.20.144.10">
    <property type="entry name" value="Phosphatidic acid phosphatase type 2/haloperoxidase"/>
    <property type="match status" value="1"/>
</dbReference>
<evidence type="ECO:0000313" key="4">
    <source>
        <dbReference type="Proteomes" id="UP000613208"/>
    </source>
</evidence>
<keyword evidence="4" id="KW-1185">Reference proteome</keyword>
<keyword evidence="1" id="KW-0812">Transmembrane</keyword>
<dbReference type="RefSeq" id="WP_201310954.1">
    <property type="nucleotide sequence ID" value="NZ_BLYI01000031.1"/>
</dbReference>
<dbReference type="EMBL" id="BLYI01000031">
    <property type="protein sequence ID" value="GFO85253.1"/>
    <property type="molecule type" value="Genomic_DNA"/>
</dbReference>
<reference evidence="3" key="1">
    <citation type="submission" date="2020-06" db="EMBL/GenBank/DDBJ databases">
        <title>Characterization of fructooligosaccharide metabolism and fructooligosaccharide-degrading enzymes in human commensal butyrate producers.</title>
        <authorList>
            <person name="Tanno H."/>
            <person name="Fujii T."/>
            <person name="Hirano K."/>
            <person name="Maeno S."/>
            <person name="Tonozuka T."/>
            <person name="Sakamoto M."/>
            <person name="Ohkuma M."/>
            <person name="Tochio T."/>
            <person name="Endo A."/>
        </authorList>
    </citation>
    <scope>NUCLEOTIDE SEQUENCE</scope>
    <source>
        <strain evidence="3">JCM 17466</strain>
    </source>
</reference>
<keyword evidence="1" id="KW-1133">Transmembrane helix</keyword>
<dbReference type="Pfam" id="PF01569">
    <property type="entry name" value="PAP2"/>
    <property type="match status" value="1"/>
</dbReference>
<dbReference type="PANTHER" id="PTHR14969:SF13">
    <property type="entry name" value="AT30094P"/>
    <property type="match status" value="1"/>
</dbReference>
<evidence type="ECO:0000256" key="1">
    <source>
        <dbReference type="SAM" id="Phobius"/>
    </source>
</evidence>
<dbReference type="PANTHER" id="PTHR14969">
    <property type="entry name" value="SPHINGOSINE-1-PHOSPHATE PHOSPHOHYDROLASE"/>
    <property type="match status" value="1"/>
</dbReference>
<dbReference type="InterPro" id="IPR000326">
    <property type="entry name" value="PAP2/HPO"/>
</dbReference>
<dbReference type="InterPro" id="IPR036938">
    <property type="entry name" value="PAP2/HPO_sf"/>
</dbReference>
<gene>
    <name evidence="3" type="ORF">ANBU17_16000</name>
</gene>
<keyword evidence="1" id="KW-0472">Membrane</keyword>
<comment type="caution">
    <text evidence="3">The sequence shown here is derived from an EMBL/GenBank/DDBJ whole genome shotgun (WGS) entry which is preliminary data.</text>
</comment>
<evidence type="ECO:0000313" key="3">
    <source>
        <dbReference type="EMBL" id="GFO85253.1"/>
    </source>
</evidence>
<name>A0A916VDI5_9FIRM</name>
<dbReference type="SMART" id="SM00014">
    <property type="entry name" value="acidPPc"/>
    <property type="match status" value="1"/>
</dbReference>
<dbReference type="Proteomes" id="UP000613208">
    <property type="component" value="Unassembled WGS sequence"/>
</dbReference>
<feature type="domain" description="Phosphatidic acid phosphatase type 2/haloperoxidase" evidence="2">
    <location>
        <begin position="52"/>
        <end position="163"/>
    </location>
</feature>
<proteinExistence type="predicted"/>
<feature type="transmembrane region" description="Helical" evidence="1">
    <location>
        <begin position="28"/>
        <end position="46"/>
    </location>
</feature>
<dbReference type="AlphaFoldDB" id="A0A916VDI5"/>
<feature type="transmembrane region" description="Helical" evidence="1">
    <location>
        <begin position="148"/>
        <end position="166"/>
    </location>
</feature>
<accession>A0A916VDI5</accession>
<dbReference type="SUPFAM" id="SSF48317">
    <property type="entry name" value="Acid phosphatase/Vanadium-dependent haloperoxidase"/>
    <property type="match status" value="1"/>
</dbReference>
<sequence>MEFEFWILDFLQTLHHPLLDVLMKGASFLGNGGILWIILTIVLLCIPKTRTAGMIMAVSLCADALLCNVLLKPAVARIRPYDVNTAVSLLIKAPLDYSFPSGHTAASFAAVSALYFADQKKLWKIFLIFAVVIAFSRMYLYVHYPTDILGGIVIGILSGYIGFWVINRIKKRSGN</sequence>
<evidence type="ECO:0000259" key="2">
    <source>
        <dbReference type="SMART" id="SM00014"/>
    </source>
</evidence>